<proteinExistence type="predicted"/>
<keyword evidence="1" id="KW-1133">Transmembrane helix</keyword>
<comment type="caution">
    <text evidence="2">The sequence shown here is derived from an EMBL/GenBank/DDBJ whole genome shotgun (WGS) entry which is preliminary data.</text>
</comment>
<dbReference type="Gene3D" id="1.20.1070.10">
    <property type="entry name" value="Rhodopsin 7-helix transmembrane proteins"/>
    <property type="match status" value="1"/>
</dbReference>
<dbReference type="AlphaFoldDB" id="A0AAD8DUQ1"/>
<feature type="transmembrane region" description="Helical" evidence="1">
    <location>
        <begin position="20"/>
        <end position="44"/>
    </location>
</feature>
<dbReference type="EMBL" id="JARGEI010000010">
    <property type="protein sequence ID" value="KAJ8724794.1"/>
    <property type="molecule type" value="Genomic_DNA"/>
</dbReference>
<organism evidence="2 3">
    <name type="scientific">Mythimna separata</name>
    <name type="common">Oriental armyworm</name>
    <name type="synonym">Pseudaletia separata</name>
    <dbReference type="NCBI Taxonomy" id="271217"/>
    <lineage>
        <taxon>Eukaryota</taxon>
        <taxon>Metazoa</taxon>
        <taxon>Ecdysozoa</taxon>
        <taxon>Arthropoda</taxon>
        <taxon>Hexapoda</taxon>
        <taxon>Insecta</taxon>
        <taxon>Pterygota</taxon>
        <taxon>Neoptera</taxon>
        <taxon>Endopterygota</taxon>
        <taxon>Lepidoptera</taxon>
        <taxon>Glossata</taxon>
        <taxon>Ditrysia</taxon>
        <taxon>Noctuoidea</taxon>
        <taxon>Noctuidae</taxon>
        <taxon>Noctuinae</taxon>
        <taxon>Hadenini</taxon>
        <taxon>Mythimna</taxon>
    </lineage>
</organism>
<keyword evidence="1" id="KW-0812">Transmembrane</keyword>
<sequence>MKFYPFKCREVWTSLELERAFNLGIDAGLLLIPIFIMSFAYSLIVTKLWRGMRHEIQHNFKWQRHCE</sequence>
<reference evidence="2" key="1">
    <citation type="submission" date="2023-03" db="EMBL/GenBank/DDBJ databases">
        <title>Chromosome-level genomes of two armyworms, Mythimna separata and Mythimna loreyi, provide insights into the biosynthesis and reception of sex pheromones.</title>
        <authorList>
            <person name="Zhao H."/>
        </authorList>
    </citation>
    <scope>NUCLEOTIDE SEQUENCE</scope>
    <source>
        <strain evidence="2">BeijingLab</strain>
        <tissue evidence="2">Pupa</tissue>
    </source>
</reference>
<keyword evidence="3" id="KW-1185">Reference proteome</keyword>
<accession>A0AAD8DUQ1</accession>
<name>A0AAD8DUQ1_MYTSE</name>
<gene>
    <name evidence="2" type="ORF">PYW07_015752</name>
</gene>
<keyword evidence="1" id="KW-0472">Membrane</keyword>
<evidence type="ECO:0000313" key="2">
    <source>
        <dbReference type="EMBL" id="KAJ8724794.1"/>
    </source>
</evidence>
<evidence type="ECO:0000256" key="1">
    <source>
        <dbReference type="SAM" id="Phobius"/>
    </source>
</evidence>
<evidence type="ECO:0000313" key="3">
    <source>
        <dbReference type="Proteomes" id="UP001231518"/>
    </source>
</evidence>
<dbReference type="Proteomes" id="UP001231518">
    <property type="component" value="Chromosome 7"/>
</dbReference>
<protein>
    <submittedName>
        <fullName evidence="2">Uncharacterized protein</fullName>
    </submittedName>
</protein>